<evidence type="ECO:0000256" key="4">
    <source>
        <dbReference type="ARBA" id="ARBA00022722"/>
    </source>
</evidence>
<evidence type="ECO:0000313" key="17">
    <source>
        <dbReference type="EMBL" id="KAK0598331.1"/>
    </source>
</evidence>
<accession>A0AA39W164</accession>
<dbReference type="InterPro" id="IPR050951">
    <property type="entry name" value="Retrovirus_Pol_polyprotein"/>
</dbReference>
<evidence type="ECO:0000256" key="1">
    <source>
        <dbReference type="ARBA" id="ARBA00022670"/>
    </source>
</evidence>
<evidence type="ECO:0000256" key="12">
    <source>
        <dbReference type="ARBA" id="ARBA00022932"/>
    </source>
</evidence>
<dbReference type="SMART" id="SM00298">
    <property type="entry name" value="CHROMO"/>
    <property type="match status" value="1"/>
</dbReference>
<dbReference type="GO" id="GO:0004190">
    <property type="term" value="F:aspartic-type endopeptidase activity"/>
    <property type="evidence" value="ECO:0007669"/>
    <property type="project" value="UniProtKB-KW"/>
</dbReference>
<dbReference type="Pfam" id="PF13975">
    <property type="entry name" value="gag-asp_proteas"/>
    <property type="match status" value="1"/>
</dbReference>
<evidence type="ECO:0000256" key="9">
    <source>
        <dbReference type="ARBA" id="ARBA00022842"/>
    </source>
</evidence>
<dbReference type="Pfam" id="PF24626">
    <property type="entry name" value="SH3_Tf2-1"/>
    <property type="match status" value="1"/>
</dbReference>
<feature type="domain" description="Chromo" evidence="16">
    <location>
        <begin position="699"/>
        <end position="763"/>
    </location>
</feature>
<dbReference type="GO" id="GO:0004519">
    <property type="term" value="F:endonuclease activity"/>
    <property type="evidence" value="ECO:0007669"/>
    <property type="project" value="UniProtKB-KW"/>
</dbReference>
<dbReference type="GO" id="GO:0006310">
    <property type="term" value="P:DNA recombination"/>
    <property type="evidence" value="ECO:0007669"/>
    <property type="project" value="UniProtKB-KW"/>
</dbReference>
<evidence type="ECO:0000256" key="5">
    <source>
        <dbReference type="ARBA" id="ARBA00022723"/>
    </source>
</evidence>
<dbReference type="GO" id="GO:0003677">
    <property type="term" value="F:DNA binding"/>
    <property type="evidence" value="ECO:0007669"/>
    <property type="project" value="UniProtKB-KW"/>
</dbReference>
<evidence type="ECO:0000259" key="16">
    <source>
        <dbReference type="PROSITE" id="PS50013"/>
    </source>
</evidence>
<dbReference type="Gene3D" id="3.10.10.10">
    <property type="entry name" value="HIV Type 1 Reverse Transcriptase, subunit A, domain 1"/>
    <property type="match status" value="1"/>
</dbReference>
<comment type="caution">
    <text evidence="17">The sequence shown here is derived from an EMBL/GenBank/DDBJ whole genome shotgun (WGS) entry which is preliminary data.</text>
</comment>
<dbReference type="InterPro" id="IPR000953">
    <property type="entry name" value="Chromo/chromo_shadow_dom"/>
</dbReference>
<dbReference type="InterPro" id="IPR056924">
    <property type="entry name" value="SH3_Tf2-1"/>
</dbReference>
<keyword evidence="4" id="KW-0540">Nuclease</keyword>
<dbReference type="InterPro" id="IPR041588">
    <property type="entry name" value="Integrase_H2C2"/>
</dbReference>
<keyword evidence="3" id="KW-0548">Nucleotidyltransferase</keyword>
<keyword evidence="8" id="KW-0378">Hydrolase</keyword>
<dbReference type="Proteomes" id="UP001168877">
    <property type="component" value="Unassembled WGS sequence"/>
</dbReference>
<dbReference type="InterPro" id="IPR043502">
    <property type="entry name" value="DNA/RNA_pol_sf"/>
</dbReference>
<dbReference type="GO" id="GO:0015074">
    <property type="term" value="P:DNA integration"/>
    <property type="evidence" value="ECO:0007669"/>
    <property type="project" value="UniProtKB-KW"/>
</dbReference>
<evidence type="ECO:0000256" key="2">
    <source>
        <dbReference type="ARBA" id="ARBA00022679"/>
    </source>
</evidence>
<evidence type="ECO:0000256" key="14">
    <source>
        <dbReference type="ARBA" id="ARBA00023172"/>
    </source>
</evidence>
<gene>
    <name evidence="17" type="ORF">LWI29_033736</name>
</gene>
<reference evidence="17" key="1">
    <citation type="journal article" date="2022" name="Plant J.">
        <title>Strategies of tolerance reflected in two North American maple genomes.</title>
        <authorList>
            <person name="McEvoy S.L."/>
            <person name="Sezen U.U."/>
            <person name="Trouern-Trend A."/>
            <person name="McMahon S.M."/>
            <person name="Schaberg P.G."/>
            <person name="Yang J."/>
            <person name="Wegrzyn J.L."/>
            <person name="Swenson N.G."/>
        </authorList>
    </citation>
    <scope>NUCLEOTIDE SEQUENCE</scope>
    <source>
        <strain evidence="17">NS2018</strain>
    </source>
</reference>
<evidence type="ECO:0000256" key="11">
    <source>
        <dbReference type="ARBA" id="ARBA00022918"/>
    </source>
</evidence>
<dbReference type="PANTHER" id="PTHR37984">
    <property type="entry name" value="PROTEIN CBG26694"/>
    <property type="match status" value="1"/>
</dbReference>
<evidence type="ECO:0000256" key="6">
    <source>
        <dbReference type="ARBA" id="ARBA00022750"/>
    </source>
</evidence>
<keyword evidence="11" id="KW-0695">RNA-directed DNA polymerase</keyword>
<dbReference type="Gene3D" id="1.10.340.70">
    <property type="match status" value="1"/>
</dbReference>
<dbReference type="GO" id="GO:0003964">
    <property type="term" value="F:RNA-directed DNA polymerase activity"/>
    <property type="evidence" value="ECO:0007669"/>
    <property type="project" value="UniProtKB-KW"/>
</dbReference>
<evidence type="ECO:0000256" key="3">
    <source>
        <dbReference type="ARBA" id="ARBA00022695"/>
    </source>
</evidence>
<dbReference type="PROSITE" id="PS50013">
    <property type="entry name" value="CHROMO_2"/>
    <property type="match status" value="1"/>
</dbReference>
<evidence type="ECO:0000313" key="18">
    <source>
        <dbReference type="Proteomes" id="UP001168877"/>
    </source>
</evidence>
<evidence type="ECO:0000256" key="13">
    <source>
        <dbReference type="ARBA" id="ARBA00023125"/>
    </source>
</evidence>
<keyword evidence="7" id="KW-0255">Endonuclease</keyword>
<keyword evidence="9" id="KW-0460">Magnesium</keyword>
<dbReference type="GO" id="GO:0003887">
    <property type="term" value="F:DNA-directed DNA polymerase activity"/>
    <property type="evidence" value="ECO:0007669"/>
    <property type="project" value="UniProtKB-KW"/>
</dbReference>
<dbReference type="SUPFAM" id="SSF50630">
    <property type="entry name" value="Acid proteases"/>
    <property type="match status" value="1"/>
</dbReference>
<keyword evidence="14" id="KW-0233">DNA recombination</keyword>
<keyword evidence="13" id="KW-0238">DNA-binding</keyword>
<feature type="region of interest" description="Disordered" evidence="15">
    <location>
        <begin position="1"/>
        <end position="63"/>
    </location>
</feature>
<dbReference type="GO" id="GO:0046872">
    <property type="term" value="F:metal ion binding"/>
    <property type="evidence" value="ECO:0007669"/>
    <property type="project" value="UniProtKB-KW"/>
</dbReference>
<dbReference type="CDD" id="cd09274">
    <property type="entry name" value="RNase_HI_RT_Ty3"/>
    <property type="match status" value="1"/>
</dbReference>
<dbReference type="CDD" id="cd00303">
    <property type="entry name" value="retropepsin_like"/>
    <property type="match status" value="1"/>
</dbReference>
<keyword evidence="18" id="KW-1185">Reference proteome</keyword>
<dbReference type="EMBL" id="JAUESC010000004">
    <property type="protein sequence ID" value="KAK0598331.1"/>
    <property type="molecule type" value="Genomic_DNA"/>
</dbReference>
<dbReference type="InterPro" id="IPR041373">
    <property type="entry name" value="RT_RNaseH"/>
</dbReference>
<keyword evidence="10" id="KW-0229">DNA integration</keyword>
<evidence type="ECO:0000256" key="7">
    <source>
        <dbReference type="ARBA" id="ARBA00022759"/>
    </source>
</evidence>
<dbReference type="PANTHER" id="PTHR37984:SF5">
    <property type="entry name" value="PROTEIN NYNRIN-LIKE"/>
    <property type="match status" value="1"/>
</dbReference>
<keyword evidence="2" id="KW-0808">Transferase</keyword>
<keyword evidence="5" id="KW-0479">Metal-binding</keyword>
<dbReference type="SUPFAM" id="SSF56672">
    <property type="entry name" value="DNA/RNA polymerases"/>
    <property type="match status" value="1"/>
</dbReference>
<dbReference type="Pfam" id="PF00385">
    <property type="entry name" value="Chromo"/>
    <property type="match status" value="1"/>
</dbReference>
<organism evidence="17 18">
    <name type="scientific">Acer saccharum</name>
    <name type="common">Sugar maple</name>
    <dbReference type="NCBI Taxonomy" id="4024"/>
    <lineage>
        <taxon>Eukaryota</taxon>
        <taxon>Viridiplantae</taxon>
        <taxon>Streptophyta</taxon>
        <taxon>Embryophyta</taxon>
        <taxon>Tracheophyta</taxon>
        <taxon>Spermatophyta</taxon>
        <taxon>Magnoliopsida</taxon>
        <taxon>eudicotyledons</taxon>
        <taxon>Gunneridae</taxon>
        <taxon>Pentapetalae</taxon>
        <taxon>rosids</taxon>
        <taxon>malvids</taxon>
        <taxon>Sapindales</taxon>
        <taxon>Sapindaceae</taxon>
        <taxon>Hippocastanoideae</taxon>
        <taxon>Acereae</taxon>
        <taxon>Acer</taxon>
    </lineage>
</organism>
<name>A0AA39W164_ACESA</name>
<dbReference type="Pfam" id="PF17921">
    <property type="entry name" value="Integrase_H2C2"/>
    <property type="match status" value="1"/>
</dbReference>
<dbReference type="SUPFAM" id="SSF54160">
    <property type="entry name" value="Chromo domain-like"/>
    <property type="match status" value="1"/>
</dbReference>
<dbReference type="FunFam" id="1.10.340.70:FF:000001">
    <property type="entry name" value="Retrovirus-related Pol polyprotein from transposon gypsy-like Protein"/>
    <property type="match status" value="1"/>
</dbReference>
<dbReference type="InterPro" id="IPR021109">
    <property type="entry name" value="Peptidase_aspartic_dom_sf"/>
</dbReference>
<evidence type="ECO:0000256" key="8">
    <source>
        <dbReference type="ARBA" id="ARBA00022801"/>
    </source>
</evidence>
<dbReference type="AlphaFoldDB" id="A0AA39W164"/>
<proteinExistence type="predicted"/>
<dbReference type="GO" id="GO:0006508">
    <property type="term" value="P:proteolysis"/>
    <property type="evidence" value="ECO:0007669"/>
    <property type="project" value="UniProtKB-KW"/>
</dbReference>
<evidence type="ECO:0000256" key="10">
    <source>
        <dbReference type="ARBA" id="ARBA00022908"/>
    </source>
</evidence>
<dbReference type="Gene3D" id="2.40.50.40">
    <property type="match status" value="1"/>
</dbReference>
<reference evidence="17" key="2">
    <citation type="submission" date="2023-06" db="EMBL/GenBank/DDBJ databases">
        <authorList>
            <person name="Swenson N.G."/>
            <person name="Wegrzyn J.L."/>
            <person name="Mcevoy S.L."/>
        </authorList>
    </citation>
    <scope>NUCLEOTIDE SEQUENCE</scope>
    <source>
        <strain evidence="17">NS2018</strain>
        <tissue evidence="17">Leaf</tissue>
    </source>
</reference>
<dbReference type="Pfam" id="PF17917">
    <property type="entry name" value="RT_RNaseH"/>
    <property type="match status" value="1"/>
</dbReference>
<keyword evidence="6" id="KW-0064">Aspartyl protease</keyword>
<dbReference type="InterPro" id="IPR023780">
    <property type="entry name" value="Chromo_domain"/>
</dbReference>
<dbReference type="InterPro" id="IPR016197">
    <property type="entry name" value="Chromo-like_dom_sf"/>
</dbReference>
<keyword evidence="1" id="KW-0645">Protease</keyword>
<sequence length="846" mass="95979">MAAAEGLVDFRASNTPSTSEKKKSRDNKKGKSKEWKKAGDGKKKEGESTKGKDQHQNKTSPPGYFICNGPHRASDCPRKEKLNAFISQESGEADGATCSRVNPLQMLNTISVEKQPNVVGLMYVTVQINGRKIRAMLDVGATNNFLSQREVDRLGLSMTNSTSRVKSVNSMAKPIAGVAEATLKIGSWQGTVNMMVVPLDDFDFILGIEFFRKAKATLMPSHWGIVIMDGDSPCYVQAEMEGIQTINKGKGAEISAKQLEKGLKKGHTTYVAAMVQIKPDVMVEVPDKIGEVLEEFKDVMPKELSKKLPPRRQCDHRIELEPGATPPAKAPYRMAPSKLAKLRKQLDELLDGGLLQPSKVPYRALVLFQKKQDGSLRMCVDYRALNKGLRWVLMQAAHPVAYESRKWNEAEQRYSAHEKEMAAVVHCLDTWRHYLLGTKFTVMTDNMANTYFKTQKKLTPKQARWQEFLAEFDFEWVHRPGRQNQVADALSRIEVVQAYVSALAELQANFLDRLRQQAAVDSSYIKLKQEVLDGLVRRYWVEDGLLYAKGSRLYVPSGGGLKQELLKETHDPQWAGHLGVERMVALLSRSYYWPKMYEDVEPYVKTCLVGDKVLLKLTPQIWKRVTDRRYHKGLIQRYDGPFVVKERVGNVAYRLTLPDRLKIHPTFHVSFLKPYYEETGSSRVQQRREPPVIRVEFEKIAEKILDHHVVDESNLNRMIDFLVQWKGESELEATWERGATLWQFEDLVQAYKNNLMTRTSSDLGPGGKTRQQDSKDAGLLWKALVRTCLGQRRCVAKLCEGCWLHSEAQCAACAMLGMQACKVGIRQGLLVKRGLRKNKQLEDKET</sequence>
<keyword evidence="12" id="KW-0239">DNA-directed DNA polymerase</keyword>
<protein>
    <recommendedName>
        <fullName evidence="16">Chromo domain-containing protein</fullName>
    </recommendedName>
</protein>
<feature type="compositionally biased region" description="Basic and acidic residues" evidence="15">
    <location>
        <begin position="19"/>
        <end position="56"/>
    </location>
</feature>
<evidence type="ECO:0000256" key="15">
    <source>
        <dbReference type="SAM" id="MobiDB-lite"/>
    </source>
</evidence>
<dbReference type="Gene3D" id="2.40.70.10">
    <property type="entry name" value="Acid Proteases"/>
    <property type="match status" value="1"/>
</dbReference>